<dbReference type="InterPro" id="IPR003673">
    <property type="entry name" value="CoA-Trfase_fam_III"/>
</dbReference>
<reference evidence="2" key="2">
    <citation type="submission" date="2020-09" db="EMBL/GenBank/DDBJ databases">
        <authorList>
            <person name="Sun Q."/>
            <person name="Kim S."/>
        </authorList>
    </citation>
    <scope>NUCLEOTIDE SEQUENCE</scope>
    <source>
        <strain evidence="2">KCTC 23430</strain>
    </source>
</reference>
<evidence type="ECO:0000313" key="3">
    <source>
        <dbReference type="Proteomes" id="UP000644693"/>
    </source>
</evidence>
<reference evidence="2" key="1">
    <citation type="journal article" date="2014" name="Int. J. Syst. Evol. Microbiol.">
        <title>Complete genome sequence of Corynebacterium casei LMG S-19264T (=DSM 44701T), isolated from a smear-ripened cheese.</title>
        <authorList>
            <consortium name="US DOE Joint Genome Institute (JGI-PGF)"/>
            <person name="Walter F."/>
            <person name="Albersmeier A."/>
            <person name="Kalinowski J."/>
            <person name="Ruckert C."/>
        </authorList>
    </citation>
    <scope>NUCLEOTIDE SEQUENCE</scope>
    <source>
        <strain evidence="2">KCTC 23430</strain>
    </source>
</reference>
<protein>
    <submittedName>
        <fullName evidence="2">Uncharacterized protein</fullName>
    </submittedName>
</protein>
<dbReference type="PANTHER" id="PTHR48207">
    <property type="entry name" value="SUCCINATE--HYDROXYMETHYLGLUTARATE COA-TRANSFERASE"/>
    <property type="match status" value="1"/>
</dbReference>
<name>A0A918XK15_9GAMM</name>
<dbReference type="InterPro" id="IPR044855">
    <property type="entry name" value="CoA-Trfase_III_dom3_sf"/>
</dbReference>
<dbReference type="Gene3D" id="3.30.1540.10">
    <property type="entry name" value="formyl-coa transferase, domain 3"/>
    <property type="match status" value="1"/>
</dbReference>
<dbReference type="InterPro" id="IPR023606">
    <property type="entry name" value="CoA-Trfase_III_dom_1_sf"/>
</dbReference>
<dbReference type="InterPro" id="IPR050483">
    <property type="entry name" value="CoA-transferase_III_domain"/>
</dbReference>
<dbReference type="Gene3D" id="3.40.50.10540">
    <property type="entry name" value="Crotonobetainyl-coa:carnitine coa-transferase, domain 1"/>
    <property type="match status" value="1"/>
</dbReference>
<dbReference type="AlphaFoldDB" id="A0A918XK15"/>
<dbReference type="GO" id="GO:0008410">
    <property type="term" value="F:CoA-transferase activity"/>
    <property type="evidence" value="ECO:0007669"/>
    <property type="project" value="TreeGrafter"/>
</dbReference>
<organism evidence="2 3">
    <name type="scientific">Parahalioglobus pacificus</name>
    <dbReference type="NCBI Taxonomy" id="930806"/>
    <lineage>
        <taxon>Bacteria</taxon>
        <taxon>Pseudomonadati</taxon>
        <taxon>Pseudomonadota</taxon>
        <taxon>Gammaproteobacteria</taxon>
        <taxon>Cellvibrionales</taxon>
        <taxon>Halieaceae</taxon>
        <taxon>Parahalioglobus</taxon>
    </lineage>
</organism>
<dbReference type="Proteomes" id="UP000644693">
    <property type="component" value="Unassembled WGS sequence"/>
</dbReference>
<evidence type="ECO:0000313" key="2">
    <source>
        <dbReference type="EMBL" id="GHD35835.1"/>
    </source>
</evidence>
<dbReference type="SUPFAM" id="SSF89796">
    <property type="entry name" value="CoA-transferase family III (CaiB/BaiF)"/>
    <property type="match status" value="1"/>
</dbReference>
<keyword evidence="1" id="KW-0808">Transferase</keyword>
<proteinExistence type="predicted"/>
<comment type="caution">
    <text evidence="2">The sequence shown here is derived from an EMBL/GenBank/DDBJ whole genome shotgun (WGS) entry which is preliminary data.</text>
</comment>
<dbReference type="PANTHER" id="PTHR48207:SF3">
    <property type="entry name" value="SUCCINATE--HYDROXYMETHYLGLUTARATE COA-TRANSFERASE"/>
    <property type="match status" value="1"/>
</dbReference>
<dbReference type="Pfam" id="PF02515">
    <property type="entry name" value="CoA_transf_3"/>
    <property type="match status" value="1"/>
</dbReference>
<evidence type="ECO:0000256" key="1">
    <source>
        <dbReference type="ARBA" id="ARBA00022679"/>
    </source>
</evidence>
<dbReference type="EMBL" id="BMYM01000002">
    <property type="protein sequence ID" value="GHD35835.1"/>
    <property type="molecule type" value="Genomic_DNA"/>
</dbReference>
<accession>A0A918XK15</accession>
<gene>
    <name evidence="2" type="ORF">GCM10007053_23280</name>
</gene>
<keyword evidence="3" id="KW-1185">Reference proteome</keyword>
<sequence>MPDAMLSLFWPEGMIGLTYADMETDATKFQGTMDLIYQTKDGYITAGAGSNREGAGMCRALDLEPLIDDERFSTAGARFANPEERKTITAEAILAWDADAVLKRLDEEGVPCAPLLSRMELMRHEQIIANDSIQRLEFADFGEVRQARPAAQFDKTPASIDRPAPQLGEHTREVLQGLGYSGADISQWAAAGKIGLA</sequence>